<dbReference type="Pfam" id="PF16087">
    <property type="entry name" value="DUF4817"/>
    <property type="match status" value="1"/>
</dbReference>
<comment type="caution">
    <text evidence="2">The sequence shown here is derived from an EMBL/GenBank/DDBJ whole genome shotgun (WGS) entry which is preliminary data.</text>
</comment>
<name>A0A8K0D8P4_IGNLU</name>
<reference evidence="2" key="1">
    <citation type="submission" date="2019-08" db="EMBL/GenBank/DDBJ databases">
        <title>The genome of the North American firefly Photinus pyralis.</title>
        <authorList>
            <consortium name="Photinus pyralis genome working group"/>
            <person name="Fallon T.R."/>
            <person name="Sander Lower S.E."/>
            <person name="Weng J.-K."/>
        </authorList>
    </citation>
    <scope>NUCLEOTIDE SEQUENCE</scope>
    <source>
        <strain evidence="2">TRF0915ILg1</strain>
        <tissue evidence="2">Whole body</tissue>
    </source>
</reference>
<organism evidence="2 3">
    <name type="scientific">Ignelater luminosus</name>
    <name type="common">Cucubano</name>
    <name type="synonym">Pyrophorus luminosus</name>
    <dbReference type="NCBI Taxonomy" id="2038154"/>
    <lineage>
        <taxon>Eukaryota</taxon>
        <taxon>Metazoa</taxon>
        <taxon>Ecdysozoa</taxon>
        <taxon>Arthropoda</taxon>
        <taxon>Hexapoda</taxon>
        <taxon>Insecta</taxon>
        <taxon>Pterygota</taxon>
        <taxon>Neoptera</taxon>
        <taxon>Endopterygota</taxon>
        <taxon>Coleoptera</taxon>
        <taxon>Polyphaga</taxon>
        <taxon>Elateriformia</taxon>
        <taxon>Elateroidea</taxon>
        <taxon>Elateridae</taxon>
        <taxon>Agrypninae</taxon>
        <taxon>Pyrophorini</taxon>
        <taxon>Ignelater</taxon>
    </lineage>
</organism>
<dbReference type="AlphaFoldDB" id="A0A8K0D8P4"/>
<sequence>MHTAEKKVQIVTWYNSELSLNAVFDLLANSYPERPTPNPSSISRIFLKFRRHGCVDTNHHKRRRTKPIRNEEIGNLLVHRIEENNPLSTRRLALELSISETSVFRLLKDEKFYSYHIQNH</sequence>
<protein>
    <recommendedName>
        <fullName evidence="1">DUF4817 domain-containing protein</fullName>
    </recommendedName>
</protein>
<evidence type="ECO:0000313" key="2">
    <source>
        <dbReference type="EMBL" id="KAF2899057.1"/>
    </source>
</evidence>
<dbReference type="EMBL" id="VTPC01003078">
    <property type="protein sequence ID" value="KAF2899057.1"/>
    <property type="molecule type" value="Genomic_DNA"/>
</dbReference>
<accession>A0A8K0D8P4</accession>
<dbReference type="PANTHER" id="PTHR47326">
    <property type="entry name" value="TRANSPOSABLE ELEMENT TC3 TRANSPOSASE-LIKE PROTEIN"/>
    <property type="match status" value="1"/>
</dbReference>
<dbReference type="InterPro" id="IPR032135">
    <property type="entry name" value="DUF4817"/>
</dbReference>
<gene>
    <name evidence="2" type="ORF">ILUMI_07125</name>
</gene>
<feature type="domain" description="DUF4817" evidence="1">
    <location>
        <begin position="3"/>
        <end position="55"/>
    </location>
</feature>
<dbReference type="PANTHER" id="PTHR47326:SF1">
    <property type="entry name" value="HTH PSQ-TYPE DOMAIN-CONTAINING PROTEIN"/>
    <property type="match status" value="1"/>
</dbReference>
<evidence type="ECO:0000259" key="1">
    <source>
        <dbReference type="Pfam" id="PF16087"/>
    </source>
</evidence>
<proteinExistence type="predicted"/>
<dbReference type="Proteomes" id="UP000801492">
    <property type="component" value="Unassembled WGS sequence"/>
</dbReference>
<evidence type="ECO:0000313" key="3">
    <source>
        <dbReference type="Proteomes" id="UP000801492"/>
    </source>
</evidence>
<dbReference type="OrthoDB" id="6760518at2759"/>
<keyword evidence="3" id="KW-1185">Reference proteome</keyword>